<dbReference type="GO" id="GO:0016075">
    <property type="term" value="P:rRNA catabolic process"/>
    <property type="evidence" value="ECO:0007669"/>
    <property type="project" value="UniProtKB-UniRule"/>
</dbReference>
<dbReference type="InterPro" id="IPR027408">
    <property type="entry name" value="PNPase/RNase_PH_dom_sf"/>
</dbReference>
<evidence type="ECO:0000256" key="6">
    <source>
        <dbReference type="HAMAP-Rule" id="MF_00564"/>
    </source>
</evidence>
<dbReference type="InterPro" id="IPR050080">
    <property type="entry name" value="RNase_PH"/>
</dbReference>
<reference evidence="9" key="2">
    <citation type="journal article" date="2021" name="PeerJ">
        <title>Extensive microbial diversity within the chicken gut microbiome revealed by metagenomics and culture.</title>
        <authorList>
            <person name="Gilroy R."/>
            <person name="Ravi A."/>
            <person name="Getino M."/>
            <person name="Pursley I."/>
            <person name="Horton D.L."/>
            <person name="Alikhan N.F."/>
            <person name="Baker D."/>
            <person name="Gharbi K."/>
            <person name="Hall N."/>
            <person name="Watson M."/>
            <person name="Adriaenssens E.M."/>
            <person name="Foster-Nyarko E."/>
            <person name="Jarju S."/>
            <person name="Secka A."/>
            <person name="Antonio M."/>
            <person name="Oren A."/>
            <person name="Chaudhuri R.R."/>
            <person name="La Ragione R."/>
            <person name="Hildebrand F."/>
            <person name="Pallen M.J."/>
        </authorList>
    </citation>
    <scope>NUCLEOTIDE SEQUENCE</scope>
    <source>
        <strain evidence="9">6276</strain>
    </source>
</reference>
<dbReference type="GO" id="GO:0000175">
    <property type="term" value="F:3'-5'-RNA exonuclease activity"/>
    <property type="evidence" value="ECO:0007669"/>
    <property type="project" value="UniProtKB-UniRule"/>
</dbReference>
<dbReference type="InterPro" id="IPR002381">
    <property type="entry name" value="RNase_PH_bac-type"/>
</dbReference>
<dbReference type="InterPro" id="IPR036345">
    <property type="entry name" value="ExoRNase_PH_dom2_sf"/>
</dbReference>
<protein>
    <recommendedName>
        <fullName evidence="6">Ribonuclease PH</fullName>
        <shortName evidence="6">RNase PH</shortName>
        <ecNumber evidence="6">2.7.7.56</ecNumber>
    </recommendedName>
    <alternativeName>
        <fullName evidence="6">tRNA nucleotidyltransferase</fullName>
    </alternativeName>
</protein>
<dbReference type="HAMAP" id="MF_00564">
    <property type="entry name" value="RNase_PH"/>
    <property type="match status" value="1"/>
</dbReference>
<comment type="similarity">
    <text evidence="1 6">Belongs to the RNase PH family.</text>
</comment>
<keyword evidence="5" id="KW-0694">RNA-binding</keyword>
<evidence type="ECO:0000256" key="5">
    <source>
        <dbReference type="ARBA" id="ARBA00022884"/>
    </source>
</evidence>
<dbReference type="PANTHER" id="PTHR11953">
    <property type="entry name" value="EXOSOME COMPLEX COMPONENT"/>
    <property type="match status" value="1"/>
</dbReference>
<dbReference type="PROSITE" id="PS01277">
    <property type="entry name" value="RIBONUCLEASE_PH"/>
    <property type="match status" value="1"/>
</dbReference>
<organism evidence="9 10">
    <name type="scientific">Candidatus Scatousia excrementigallinarum</name>
    <dbReference type="NCBI Taxonomy" id="2840935"/>
    <lineage>
        <taxon>Bacteria</taxon>
        <taxon>Candidatus Scatousia</taxon>
    </lineage>
</organism>
<reference evidence="9" key="1">
    <citation type="submission" date="2020-10" db="EMBL/GenBank/DDBJ databases">
        <authorList>
            <person name="Gilroy R."/>
        </authorList>
    </citation>
    <scope>NUCLEOTIDE SEQUENCE</scope>
    <source>
        <strain evidence="9">6276</strain>
    </source>
</reference>
<evidence type="ECO:0000259" key="8">
    <source>
        <dbReference type="Pfam" id="PF03725"/>
    </source>
</evidence>
<keyword evidence="6 9" id="KW-0808">Transferase</keyword>
<dbReference type="GO" id="GO:0031125">
    <property type="term" value="P:rRNA 3'-end processing"/>
    <property type="evidence" value="ECO:0007669"/>
    <property type="project" value="UniProtKB-ARBA"/>
</dbReference>
<feature type="domain" description="Exoribonuclease phosphorolytic" evidence="7">
    <location>
        <begin position="9"/>
        <end position="138"/>
    </location>
</feature>
<evidence type="ECO:0000256" key="4">
    <source>
        <dbReference type="ARBA" id="ARBA00022694"/>
    </source>
</evidence>
<comment type="caution">
    <text evidence="9">The sequence shown here is derived from an EMBL/GenBank/DDBJ whole genome shotgun (WGS) entry which is preliminary data.</text>
</comment>
<dbReference type="InterPro" id="IPR018336">
    <property type="entry name" value="RNase_PH_CS"/>
</dbReference>
<accession>A0A9D1F2D9</accession>
<dbReference type="EC" id="2.7.7.56" evidence="6"/>
<evidence type="ECO:0000256" key="1">
    <source>
        <dbReference type="ARBA" id="ARBA00006678"/>
    </source>
</evidence>
<comment type="function">
    <text evidence="6">Phosphorolytic 3'-5' exoribonuclease that plays an important role in tRNA 3'-end maturation. Removes nucleotide residues following the 3'-CCA terminus of tRNAs; can also add nucleotides to the ends of RNA molecules by using nucleoside diphosphates as substrates, but this may not be physiologically important. Probably plays a role in initiation of 16S rRNA degradation (leading to ribosome degradation) during starvation.</text>
</comment>
<proteinExistence type="inferred from homology"/>
<gene>
    <name evidence="6 9" type="primary">rph</name>
    <name evidence="9" type="ORF">IAC10_14480</name>
</gene>
<dbReference type="GO" id="GO:0009022">
    <property type="term" value="F:tRNA nucleotidyltransferase activity"/>
    <property type="evidence" value="ECO:0007669"/>
    <property type="project" value="UniProtKB-UniRule"/>
</dbReference>
<comment type="catalytic activity">
    <reaction evidence="6">
        <text>tRNA(n+1) + phosphate = tRNA(n) + a ribonucleoside 5'-diphosphate</text>
        <dbReference type="Rhea" id="RHEA:10628"/>
        <dbReference type="Rhea" id="RHEA-COMP:17343"/>
        <dbReference type="Rhea" id="RHEA-COMP:17344"/>
        <dbReference type="ChEBI" id="CHEBI:43474"/>
        <dbReference type="ChEBI" id="CHEBI:57930"/>
        <dbReference type="ChEBI" id="CHEBI:173114"/>
        <dbReference type="EC" id="2.7.7.56"/>
    </reaction>
</comment>
<dbReference type="SUPFAM" id="SSF54211">
    <property type="entry name" value="Ribosomal protein S5 domain 2-like"/>
    <property type="match status" value="1"/>
</dbReference>
<keyword evidence="6 9" id="KW-0548">Nucleotidyltransferase</keyword>
<dbReference type="Pfam" id="PF03725">
    <property type="entry name" value="RNase_PH_C"/>
    <property type="match status" value="1"/>
</dbReference>
<feature type="binding site" evidence="6">
    <location>
        <begin position="122"/>
        <end position="124"/>
    </location>
    <ligand>
        <name>phosphate</name>
        <dbReference type="ChEBI" id="CHEBI:43474"/>
        <note>substrate</note>
    </ligand>
</feature>
<dbReference type="GO" id="GO:0000049">
    <property type="term" value="F:tRNA binding"/>
    <property type="evidence" value="ECO:0007669"/>
    <property type="project" value="UniProtKB-UniRule"/>
</dbReference>
<name>A0A9D1F2D9_9BACT</name>
<comment type="subunit">
    <text evidence="6">Homohexameric ring arranged as a trimer of dimers.</text>
</comment>
<dbReference type="Pfam" id="PF01138">
    <property type="entry name" value="RNase_PH"/>
    <property type="match status" value="1"/>
</dbReference>
<dbReference type="Proteomes" id="UP000823928">
    <property type="component" value="Unassembled WGS sequence"/>
</dbReference>
<dbReference type="Gene3D" id="3.30.230.70">
    <property type="entry name" value="GHMP Kinase, N-terminal domain"/>
    <property type="match status" value="1"/>
</dbReference>
<keyword evidence="4 6" id="KW-0819">tRNA processing</keyword>
<evidence type="ECO:0000313" key="10">
    <source>
        <dbReference type="Proteomes" id="UP000823928"/>
    </source>
</evidence>
<dbReference type="EMBL" id="DVIU01000296">
    <property type="protein sequence ID" value="HIS37807.1"/>
    <property type="molecule type" value="Genomic_DNA"/>
</dbReference>
<feature type="binding site" evidence="6">
    <location>
        <position position="84"/>
    </location>
    <ligand>
        <name>phosphate</name>
        <dbReference type="ChEBI" id="CHEBI:43474"/>
        <note>substrate</note>
    </ligand>
</feature>
<evidence type="ECO:0000256" key="2">
    <source>
        <dbReference type="ARBA" id="ARBA00022552"/>
    </source>
</evidence>
<dbReference type="PANTHER" id="PTHR11953:SF0">
    <property type="entry name" value="EXOSOME COMPLEX COMPONENT RRP41"/>
    <property type="match status" value="1"/>
</dbReference>
<dbReference type="InterPro" id="IPR020568">
    <property type="entry name" value="Ribosomal_Su5_D2-typ_SF"/>
</dbReference>
<keyword evidence="3 6" id="KW-0820">tRNA-binding</keyword>
<evidence type="ECO:0000259" key="7">
    <source>
        <dbReference type="Pfam" id="PF01138"/>
    </source>
</evidence>
<keyword evidence="2 6" id="KW-0698">rRNA processing</keyword>
<sequence>MRTDRKNNELREIKFTKNYTKNALGSVLVEFGDTRVITTASVEEGKPRWMDKDDSRGWLTAEYSLLPSSTNTRCQRERTKISGRTQEIQRLIGRSLRACVDLEKMPDLTITIDADVIQADGGTRTASICGGFLALKIAVEKLLAQGILKENPILEPVAAISAGIINGEVRLDLCYEEDSHAQVDSNIVLTKSGKIIEFQTTAEGEPYEYSQMLEIFNTAKNGIEKIVEMYDKV</sequence>
<dbReference type="InterPro" id="IPR001247">
    <property type="entry name" value="ExoRNase_PH_dom1"/>
</dbReference>
<dbReference type="NCBIfam" id="TIGR01966">
    <property type="entry name" value="RNasePH"/>
    <property type="match status" value="1"/>
</dbReference>
<dbReference type="FunFam" id="3.30.230.70:FF:000003">
    <property type="entry name" value="Ribonuclease PH"/>
    <property type="match status" value="1"/>
</dbReference>
<dbReference type="SUPFAM" id="SSF55666">
    <property type="entry name" value="Ribonuclease PH domain 2-like"/>
    <property type="match status" value="1"/>
</dbReference>
<dbReference type="AlphaFoldDB" id="A0A9D1F2D9"/>
<dbReference type="InterPro" id="IPR015847">
    <property type="entry name" value="ExoRNase_PH_dom2"/>
</dbReference>
<dbReference type="GO" id="GO:0008033">
    <property type="term" value="P:tRNA processing"/>
    <property type="evidence" value="ECO:0007669"/>
    <property type="project" value="UniProtKB-UniRule"/>
</dbReference>
<evidence type="ECO:0000256" key="3">
    <source>
        <dbReference type="ARBA" id="ARBA00022555"/>
    </source>
</evidence>
<evidence type="ECO:0000313" key="9">
    <source>
        <dbReference type="EMBL" id="HIS37807.1"/>
    </source>
</evidence>
<feature type="domain" description="Exoribonuclease phosphorolytic" evidence="8">
    <location>
        <begin position="156"/>
        <end position="221"/>
    </location>
</feature>